<evidence type="ECO:0000313" key="2">
    <source>
        <dbReference type="EMBL" id="KAK3200123.1"/>
    </source>
</evidence>
<dbReference type="Proteomes" id="UP001281410">
    <property type="component" value="Unassembled WGS sequence"/>
</dbReference>
<dbReference type="PANTHER" id="PTHR33116">
    <property type="entry name" value="REVERSE TRANSCRIPTASE ZINC-BINDING DOMAIN-CONTAINING PROTEIN-RELATED-RELATED"/>
    <property type="match status" value="1"/>
</dbReference>
<reference evidence="2" key="1">
    <citation type="journal article" date="2023" name="Plant J.">
        <title>Genome sequences and population genomics provide insights into the demographic history, inbreeding, and mutation load of two 'living fossil' tree species of Dipteronia.</title>
        <authorList>
            <person name="Feng Y."/>
            <person name="Comes H.P."/>
            <person name="Chen J."/>
            <person name="Zhu S."/>
            <person name="Lu R."/>
            <person name="Zhang X."/>
            <person name="Li P."/>
            <person name="Qiu J."/>
            <person name="Olsen K.M."/>
            <person name="Qiu Y."/>
        </authorList>
    </citation>
    <scope>NUCLEOTIDE SEQUENCE</scope>
    <source>
        <strain evidence="2">NBL</strain>
    </source>
</reference>
<name>A0AAE0E0V8_9ROSI</name>
<gene>
    <name evidence="2" type="ORF">Dsin_023538</name>
</gene>
<dbReference type="InterPro" id="IPR000477">
    <property type="entry name" value="RT_dom"/>
</dbReference>
<evidence type="ECO:0000259" key="1">
    <source>
        <dbReference type="Pfam" id="PF00078"/>
    </source>
</evidence>
<dbReference type="AlphaFoldDB" id="A0AAE0E0V8"/>
<dbReference type="EMBL" id="JANJYJ010000007">
    <property type="protein sequence ID" value="KAK3200123.1"/>
    <property type="molecule type" value="Genomic_DNA"/>
</dbReference>
<accession>A0AAE0E0V8</accession>
<dbReference type="PANTHER" id="PTHR33116:SF86">
    <property type="entry name" value="REVERSE TRANSCRIPTASE DOMAIN-CONTAINING PROTEIN"/>
    <property type="match status" value="1"/>
</dbReference>
<feature type="domain" description="Reverse transcriptase" evidence="1">
    <location>
        <begin position="5"/>
        <end position="141"/>
    </location>
</feature>
<proteinExistence type="predicted"/>
<dbReference type="Pfam" id="PF00078">
    <property type="entry name" value="RVT_1"/>
    <property type="match status" value="1"/>
</dbReference>
<organism evidence="2 3">
    <name type="scientific">Dipteronia sinensis</name>
    <dbReference type="NCBI Taxonomy" id="43782"/>
    <lineage>
        <taxon>Eukaryota</taxon>
        <taxon>Viridiplantae</taxon>
        <taxon>Streptophyta</taxon>
        <taxon>Embryophyta</taxon>
        <taxon>Tracheophyta</taxon>
        <taxon>Spermatophyta</taxon>
        <taxon>Magnoliopsida</taxon>
        <taxon>eudicotyledons</taxon>
        <taxon>Gunneridae</taxon>
        <taxon>Pentapetalae</taxon>
        <taxon>rosids</taxon>
        <taxon>malvids</taxon>
        <taxon>Sapindales</taxon>
        <taxon>Sapindaceae</taxon>
        <taxon>Hippocastanoideae</taxon>
        <taxon>Acereae</taxon>
        <taxon>Dipteronia</taxon>
    </lineage>
</organism>
<keyword evidence="3" id="KW-1185">Reference proteome</keyword>
<sequence length="326" mass="36423">MIRVFGFSEKWISLIMRCVESVTYSFLINGEVCGNIKPSRGLRQGDPLSLFLFLFCTKGLSNLIQQAQKRGTITSFRCNRDGPAVTHLFFANDSLLFTKANEVNCVAIRTLLEVYANASGQVINFNKSAMCVSPSYSASVGERLVSVMGITLVDCHENYLGIPCFTGRNKRNFFANIVDSVWAKIKGWGEKLLSVGGKEVLLKVVIQAISTYAMSIFRLPKGLISEIQRLCAGFWWGSKENQRKIHWCTWNSLCKPKDEGGLGFRDLKTSNRALLAKQAWRILKNPESLAGKSLKGVILITAILWMPRKKGMHPLCGTVFCRGKFC</sequence>
<evidence type="ECO:0000313" key="3">
    <source>
        <dbReference type="Proteomes" id="UP001281410"/>
    </source>
</evidence>
<protein>
    <recommendedName>
        <fullName evidence="1">Reverse transcriptase domain-containing protein</fullName>
    </recommendedName>
</protein>
<comment type="caution">
    <text evidence="2">The sequence shown here is derived from an EMBL/GenBank/DDBJ whole genome shotgun (WGS) entry which is preliminary data.</text>
</comment>